<evidence type="ECO:0000313" key="1">
    <source>
        <dbReference type="EMBL" id="GEP68429.1"/>
    </source>
</evidence>
<dbReference type="EMBL" id="BKAL01000003">
    <property type="protein sequence ID" value="GEP68429.1"/>
    <property type="molecule type" value="Genomic_DNA"/>
</dbReference>
<reference evidence="1 2" key="1">
    <citation type="submission" date="2019-07" db="EMBL/GenBank/DDBJ databases">
        <title>Whole genome shotgun sequence of Cellulomonas soli NBRC 109434.</title>
        <authorList>
            <person name="Hosoyama A."/>
            <person name="Uohara A."/>
            <person name="Ohji S."/>
            <person name="Ichikawa N."/>
        </authorList>
    </citation>
    <scope>NUCLEOTIDE SEQUENCE [LARGE SCALE GENOMIC DNA]</scope>
    <source>
        <strain evidence="1 2">NBRC 109434</strain>
    </source>
</reference>
<comment type="caution">
    <text evidence="1">The sequence shown here is derived from an EMBL/GenBank/DDBJ whole genome shotgun (WGS) entry which is preliminary data.</text>
</comment>
<proteinExistence type="predicted"/>
<protein>
    <submittedName>
        <fullName evidence="1">Uncharacterized protein</fullName>
    </submittedName>
</protein>
<accession>A0A512PB44</accession>
<dbReference type="AlphaFoldDB" id="A0A512PB44"/>
<organism evidence="1 2">
    <name type="scientific">Cellulomonas soli</name>
    <dbReference type="NCBI Taxonomy" id="931535"/>
    <lineage>
        <taxon>Bacteria</taxon>
        <taxon>Bacillati</taxon>
        <taxon>Actinomycetota</taxon>
        <taxon>Actinomycetes</taxon>
        <taxon>Micrococcales</taxon>
        <taxon>Cellulomonadaceae</taxon>
        <taxon>Cellulomonas</taxon>
    </lineage>
</organism>
<dbReference type="Proteomes" id="UP000321798">
    <property type="component" value="Unassembled WGS sequence"/>
</dbReference>
<keyword evidence="2" id="KW-1185">Reference proteome</keyword>
<sequence length="62" mass="6172">MRARLGARPGRAGCAGREGAVSGRPTLRVIAGGHHGEQFVLGGVERTGAGVAVALETGLLHG</sequence>
<name>A0A512PB44_9CELL</name>
<evidence type="ECO:0000313" key="2">
    <source>
        <dbReference type="Proteomes" id="UP000321798"/>
    </source>
</evidence>
<gene>
    <name evidence="1" type="ORF">CSO01_11440</name>
</gene>